<evidence type="ECO:0000313" key="1">
    <source>
        <dbReference type="EMBL" id="RKN71588.1"/>
    </source>
</evidence>
<evidence type="ECO:0000313" key="2">
    <source>
        <dbReference type="Proteomes" id="UP000270343"/>
    </source>
</evidence>
<accession>A0A3B0BGU8</accession>
<dbReference type="Proteomes" id="UP000270343">
    <property type="component" value="Unassembled WGS sequence"/>
</dbReference>
<reference evidence="1 2" key="1">
    <citation type="journal article" date="2015" name="Antonie Van Leeuwenhoek">
        <title>Streptomyces klenkii sp. nov., isolated from deep marine sediment.</title>
        <authorList>
            <person name="Veyisoglu A."/>
            <person name="Sahin N."/>
        </authorList>
    </citation>
    <scope>NUCLEOTIDE SEQUENCE [LARGE SCALE GENOMIC DNA]</scope>
    <source>
        <strain evidence="1 2">KCTC 29202</strain>
    </source>
</reference>
<proteinExistence type="predicted"/>
<dbReference type="EMBL" id="RBAM01000006">
    <property type="protein sequence ID" value="RKN71588.1"/>
    <property type="molecule type" value="Genomic_DNA"/>
</dbReference>
<keyword evidence="2" id="KW-1185">Reference proteome</keyword>
<organism evidence="1 2">
    <name type="scientific">Streptomyces klenkii</name>
    <dbReference type="NCBI Taxonomy" id="1420899"/>
    <lineage>
        <taxon>Bacteria</taxon>
        <taxon>Bacillati</taxon>
        <taxon>Actinomycetota</taxon>
        <taxon>Actinomycetes</taxon>
        <taxon>Kitasatosporales</taxon>
        <taxon>Streptomycetaceae</taxon>
        <taxon>Streptomyces</taxon>
    </lineage>
</organism>
<comment type="caution">
    <text evidence="1">The sequence shown here is derived from an EMBL/GenBank/DDBJ whole genome shotgun (WGS) entry which is preliminary data.</text>
</comment>
<dbReference type="AlphaFoldDB" id="A0A3B0BGU8"/>
<name>A0A3B0BGU8_9ACTN</name>
<gene>
    <name evidence="1" type="ORF">D7231_16410</name>
</gene>
<sequence>MKQRVMMLVETAGTVPSLLRHRGGKGPHGPMRAGAQVRAGDHVRYAAVWAMTEVAEYVRSGGFFGRVSSGGCLQAARKSRR</sequence>
<protein>
    <submittedName>
        <fullName evidence="1">Uncharacterized protein</fullName>
    </submittedName>
</protein>